<gene>
    <name evidence="3" type="ORF">C5Y93_11135</name>
</gene>
<feature type="active site" description="Nucleophile" evidence="1">
    <location>
        <position position="167"/>
    </location>
</feature>
<dbReference type="PANTHER" id="PTHR10188:SF6">
    <property type="entry name" value="N(4)-(BETA-N-ACETYLGLUCOSAMINYL)-L-ASPARAGINASE"/>
    <property type="match status" value="1"/>
</dbReference>
<dbReference type="InterPro" id="IPR000246">
    <property type="entry name" value="Peptidase_T2"/>
</dbReference>
<dbReference type="EMBL" id="PUHZ01000011">
    <property type="protein sequence ID" value="PQO46119.1"/>
    <property type="molecule type" value="Genomic_DNA"/>
</dbReference>
<dbReference type="Proteomes" id="UP000237819">
    <property type="component" value="Unassembled WGS sequence"/>
</dbReference>
<dbReference type="InterPro" id="IPR029055">
    <property type="entry name" value="Ntn_hydrolases_N"/>
</dbReference>
<name>A0A2S8GNW4_9BACT</name>
<dbReference type="PANTHER" id="PTHR10188">
    <property type="entry name" value="L-ASPARAGINASE"/>
    <property type="match status" value="1"/>
</dbReference>
<proteinExistence type="predicted"/>
<feature type="site" description="Cleavage; by autolysis" evidence="2">
    <location>
        <begin position="166"/>
        <end position="167"/>
    </location>
</feature>
<dbReference type="Pfam" id="PF01112">
    <property type="entry name" value="Asparaginase_2"/>
    <property type="match status" value="1"/>
</dbReference>
<dbReference type="Gene3D" id="3.60.20.30">
    <property type="entry name" value="(Glycosyl)asparaginase"/>
    <property type="match status" value="1"/>
</dbReference>
<evidence type="ECO:0000256" key="1">
    <source>
        <dbReference type="PIRSR" id="PIRSR600246-1"/>
    </source>
</evidence>
<dbReference type="SUPFAM" id="SSF56235">
    <property type="entry name" value="N-terminal nucleophile aminohydrolases (Ntn hydrolases)"/>
    <property type="match status" value="1"/>
</dbReference>
<sequence length="315" mass="34381">MKLIASHNGLEATRLGWEQLQSKTELIEAIVAGVTVIEDDPNEFTVGYGGLPDEQGQVTLDAAVMDGRSHRGGSIIGLRDVRHVAQVALRLMRESRRVMLQGEGAFQFATASGFQTENLLTEKARKIWRLWKRIYQANSEWLPPAQTEENEELLKILHELYRHPAGTVHVAGRNPEGDLACCTSTSGHCFKTKGRVGDTPVFGAGLYVDNQYGTCGSIGHGESNLLNCSSFHAVQLMGQGMSPRDAGMAVLEQAARNAPPFELDALGRPNFALQLFLLAKDGTHAGVCLRGDWKIAVTDENGSRLEQCEPLFPAD</sequence>
<evidence type="ECO:0000256" key="2">
    <source>
        <dbReference type="PIRSR" id="PIRSR600246-3"/>
    </source>
</evidence>
<accession>A0A2S8GNW4</accession>
<evidence type="ECO:0000313" key="4">
    <source>
        <dbReference type="Proteomes" id="UP000237819"/>
    </source>
</evidence>
<comment type="caution">
    <text evidence="3">The sequence shown here is derived from an EMBL/GenBank/DDBJ whole genome shotgun (WGS) entry which is preliminary data.</text>
</comment>
<dbReference type="GO" id="GO:0005737">
    <property type="term" value="C:cytoplasm"/>
    <property type="evidence" value="ECO:0007669"/>
    <property type="project" value="TreeGrafter"/>
</dbReference>
<reference evidence="3 4" key="1">
    <citation type="submission" date="2018-02" db="EMBL/GenBank/DDBJ databases">
        <title>Comparative genomes isolates from brazilian mangrove.</title>
        <authorList>
            <person name="Araujo J.E."/>
            <person name="Taketani R.G."/>
            <person name="Silva M.C.P."/>
            <person name="Loureco M.V."/>
            <person name="Andreote F.D."/>
        </authorList>
    </citation>
    <scope>NUCLEOTIDE SEQUENCE [LARGE SCALE GENOMIC DNA]</scope>
    <source>
        <strain evidence="3 4">Nap-Phe MGV</strain>
    </source>
</reference>
<dbReference type="GO" id="GO:0016811">
    <property type="term" value="F:hydrolase activity, acting on carbon-nitrogen (but not peptide) bonds, in linear amides"/>
    <property type="evidence" value="ECO:0007669"/>
    <property type="project" value="UniProtKB-ARBA"/>
</dbReference>
<organism evidence="3 4">
    <name type="scientific">Blastopirellula marina</name>
    <dbReference type="NCBI Taxonomy" id="124"/>
    <lineage>
        <taxon>Bacteria</taxon>
        <taxon>Pseudomonadati</taxon>
        <taxon>Planctomycetota</taxon>
        <taxon>Planctomycetia</taxon>
        <taxon>Pirellulales</taxon>
        <taxon>Pirellulaceae</taxon>
        <taxon>Blastopirellula</taxon>
    </lineage>
</organism>
<dbReference type="OrthoDB" id="9780217at2"/>
<dbReference type="AlphaFoldDB" id="A0A2S8GNW4"/>
<dbReference type="RefSeq" id="WP_105335497.1">
    <property type="nucleotide sequence ID" value="NZ_PUHZ01000011.1"/>
</dbReference>
<evidence type="ECO:0000313" key="3">
    <source>
        <dbReference type="EMBL" id="PQO46119.1"/>
    </source>
</evidence>
<protein>
    <submittedName>
        <fullName evidence="3">Asparaginase</fullName>
    </submittedName>
</protein>